<feature type="domain" description="Mce/MlaD" evidence="9">
    <location>
        <begin position="38"/>
        <end position="129"/>
    </location>
</feature>
<name>A0ABY7AMK6_9ALTE</name>
<protein>
    <submittedName>
        <fullName evidence="10">Intermembrane transport protein PqiB</fullName>
    </submittedName>
</protein>
<evidence type="ECO:0000256" key="4">
    <source>
        <dbReference type="ARBA" id="ARBA00022692"/>
    </source>
</evidence>
<sequence length="551" mass="60099">MNNPIVKKRTRLSSVWLIPLIAMITSIWFVTQHYLQRGTEIEIRFENAEGIEAGRTLIKTLNVEVGVVTQVKINQDSQTVTVLARIQAQAEDLLRQDSQFWVVKPRVGSKGVSGLSTLFSGAYIELEPGNDYPGKTSFVGLDNPPLTPANKAGINVFLISDSAASLNAGDPVLFKGFEVGQITQVEILNEQKLKTRLFIESPYDKMVTSNTRFYNASGISLQINAQSVAMHTDAMESTLIGGVAFDLPKSSKPGRQVVDGTEFNLYDNRQAIEAHPFEYSVDYLLLFDRSVRGLNVGEDVEYRGIKVGSVIDIAFKYLPEKQFESAQNPKVPVLIRIDPGKIIAQDSPAARGKLTKLLEKHINKGLKAALKTGSLVTGQSFIQLDFYPDLAPGKMGKAGRYHTIPTTADDLDSLISGMTAFTHKLNQLPLEQTVSGLNATIAQVNQTLTTANNTLGSVDQLANSTNSLLNSDEIKALPAQLKELMATANKSLAQLSPESELASELSATLSKLKSTLNSVQRAADTLEQKPNSVIFGSDDQVDYVPGSQNER</sequence>
<keyword evidence="6 8" id="KW-0472">Membrane</keyword>
<accession>A0ABY7AMK6</accession>
<evidence type="ECO:0000256" key="6">
    <source>
        <dbReference type="ARBA" id="ARBA00023136"/>
    </source>
</evidence>
<evidence type="ECO:0000256" key="1">
    <source>
        <dbReference type="ARBA" id="ARBA00004533"/>
    </source>
</evidence>
<evidence type="ECO:0000259" key="9">
    <source>
        <dbReference type="Pfam" id="PF02470"/>
    </source>
</evidence>
<comment type="subcellular location">
    <subcellularLocation>
        <location evidence="1">Cell inner membrane</location>
    </subcellularLocation>
</comment>
<dbReference type="PANTHER" id="PTHR30462">
    <property type="entry name" value="INTERMEMBRANE TRANSPORT PROTEIN PQIB-RELATED"/>
    <property type="match status" value="1"/>
</dbReference>
<dbReference type="EMBL" id="CP109965">
    <property type="protein sequence ID" value="WAJ70783.1"/>
    <property type="molecule type" value="Genomic_DNA"/>
</dbReference>
<reference evidence="10" key="1">
    <citation type="submission" date="2022-10" db="EMBL/GenBank/DDBJ databases">
        <title>Catenovulum adriacola sp. nov. isolated in the Harbour of Susak.</title>
        <authorList>
            <person name="Schoch T."/>
            <person name="Reich S.J."/>
            <person name="Stoeferle S."/>
            <person name="Flaiz M."/>
            <person name="Kazda M."/>
            <person name="Riedel C.U."/>
            <person name="Duerre P."/>
        </authorList>
    </citation>
    <scope>NUCLEOTIDE SEQUENCE</scope>
    <source>
        <strain evidence="10">TS8</strain>
    </source>
</reference>
<dbReference type="RefSeq" id="WP_268075129.1">
    <property type="nucleotide sequence ID" value="NZ_CP109965.1"/>
</dbReference>
<dbReference type="InterPro" id="IPR003399">
    <property type="entry name" value="Mce/MlaD"/>
</dbReference>
<dbReference type="NCBIfam" id="NF008070">
    <property type="entry name" value="PRK10807.1"/>
    <property type="match status" value="1"/>
</dbReference>
<keyword evidence="7" id="KW-0175">Coiled coil</keyword>
<gene>
    <name evidence="10" type="primary">pqiB</name>
    <name evidence="10" type="ORF">OLW01_02910</name>
</gene>
<evidence type="ECO:0000256" key="8">
    <source>
        <dbReference type="SAM" id="Phobius"/>
    </source>
</evidence>
<keyword evidence="2" id="KW-1003">Cell membrane</keyword>
<evidence type="ECO:0000256" key="5">
    <source>
        <dbReference type="ARBA" id="ARBA00022989"/>
    </source>
</evidence>
<keyword evidence="4 8" id="KW-0812">Transmembrane</keyword>
<evidence type="ECO:0000256" key="7">
    <source>
        <dbReference type="SAM" id="Coils"/>
    </source>
</evidence>
<keyword evidence="5 8" id="KW-1133">Transmembrane helix</keyword>
<proteinExistence type="predicted"/>
<feature type="domain" description="Mce/MlaD" evidence="9">
    <location>
        <begin position="283"/>
        <end position="386"/>
    </location>
</feature>
<evidence type="ECO:0000313" key="10">
    <source>
        <dbReference type="EMBL" id="WAJ70783.1"/>
    </source>
</evidence>
<organism evidence="10 11">
    <name type="scientific">Catenovulum adriaticum</name>
    <dbReference type="NCBI Taxonomy" id="2984846"/>
    <lineage>
        <taxon>Bacteria</taxon>
        <taxon>Pseudomonadati</taxon>
        <taxon>Pseudomonadota</taxon>
        <taxon>Gammaproteobacteria</taxon>
        <taxon>Alteromonadales</taxon>
        <taxon>Alteromonadaceae</taxon>
        <taxon>Catenovulum</taxon>
    </lineage>
</organism>
<dbReference type="Proteomes" id="UP001163726">
    <property type="component" value="Chromosome"/>
</dbReference>
<feature type="domain" description="Mce/MlaD" evidence="9">
    <location>
        <begin position="156"/>
        <end position="212"/>
    </location>
</feature>
<dbReference type="InterPro" id="IPR051800">
    <property type="entry name" value="PqiA-PqiB_transport"/>
</dbReference>
<keyword evidence="3" id="KW-0997">Cell inner membrane</keyword>
<evidence type="ECO:0000313" key="11">
    <source>
        <dbReference type="Proteomes" id="UP001163726"/>
    </source>
</evidence>
<evidence type="ECO:0000256" key="3">
    <source>
        <dbReference type="ARBA" id="ARBA00022519"/>
    </source>
</evidence>
<feature type="coiled-coil region" evidence="7">
    <location>
        <begin position="502"/>
        <end position="529"/>
    </location>
</feature>
<evidence type="ECO:0000256" key="2">
    <source>
        <dbReference type="ARBA" id="ARBA00022475"/>
    </source>
</evidence>
<keyword evidence="11" id="KW-1185">Reference proteome</keyword>
<feature type="transmembrane region" description="Helical" evidence="8">
    <location>
        <begin position="12"/>
        <end position="30"/>
    </location>
</feature>
<dbReference type="PANTHER" id="PTHR30462:SF2">
    <property type="entry name" value="INTERMEMBRANE TRANSPORT PROTEIN PQIB"/>
    <property type="match status" value="1"/>
</dbReference>
<dbReference type="Pfam" id="PF02470">
    <property type="entry name" value="MlaD"/>
    <property type="match status" value="3"/>
</dbReference>